<name>A0A8X6LBC5_TRICU</name>
<protein>
    <submittedName>
        <fullName evidence="1">Uncharacterized protein</fullName>
    </submittedName>
</protein>
<sequence length="67" mass="7727">MGCLTNFRNQLFPGMTDTSPVPLENSEEGKKTGKPENLVAVKWLWLQTRDWGKQFMDSISRDIEEPQ</sequence>
<accession>A0A8X6LBC5</accession>
<proteinExistence type="predicted"/>
<dbReference type="EMBL" id="BMAO01025554">
    <property type="protein sequence ID" value="GFR03475.1"/>
    <property type="molecule type" value="Genomic_DNA"/>
</dbReference>
<dbReference type="AlphaFoldDB" id="A0A8X6LBC5"/>
<reference evidence="1" key="1">
    <citation type="submission" date="2020-07" db="EMBL/GenBank/DDBJ databases">
        <title>Multicomponent nature underlies the extraordinary mechanical properties of spider dragline silk.</title>
        <authorList>
            <person name="Kono N."/>
            <person name="Nakamura H."/>
            <person name="Mori M."/>
            <person name="Yoshida Y."/>
            <person name="Ohtoshi R."/>
            <person name="Malay A.D."/>
            <person name="Moran D.A.P."/>
            <person name="Tomita M."/>
            <person name="Numata K."/>
            <person name="Arakawa K."/>
        </authorList>
    </citation>
    <scope>NUCLEOTIDE SEQUENCE</scope>
</reference>
<organism evidence="1 2">
    <name type="scientific">Trichonephila clavata</name>
    <name type="common">Joro spider</name>
    <name type="synonym">Nephila clavata</name>
    <dbReference type="NCBI Taxonomy" id="2740835"/>
    <lineage>
        <taxon>Eukaryota</taxon>
        <taxon>Metazoa</taxon>
        <taxon>Ecdysozoa</taxon>
        <taxon>Arthropoda</taxon>
        <taxon>Chelicerata</taxon>
        <taxon>Arachnida</taxon>
        <taxon>Araneae</taxon>
        <taxon>Araneomorphae</taxon>
        <taxon>Entelegynae</taxon>
        <taxon>Araneoidea</taxon>
        <taxon>Nephilidae</taxon>
        <taxon>Trichonephila</taxon>
    </lineage>
</organism>
<keyword evidence="2" id="KW-1185">Reference proteome</keyword>
<comment type="caution">
    <text evidence="1">The sequence shown here is derived from an EMBL/GenBank/DDBJ whole genome shotgun (WGS) entry which is preliminary data.</text>
</comment>
<evidence type="ECO:0000313" key="1">
    <source>
        <dbReference type="EMBL" id="GFR03475.1"/>
    </source>
</evidence>
<dbReference type="Proteomes" id="UP000887116">
    <property type="component" value="Unassembled WGS sequence"/>
</dbReference>
<gene>
    <name evidence="1" type="ORF">TNCT_66221</name>
</gene>
<evidence type="ECO:0000313" key="2">
    <source>
        <dbReference type="Proteomes" id="UP000887116"/>
    </source>
</evidence>